<dbReference type="InterPro" id="IPR036866">
    <property type="entry name" value="RibonucZ/Hydroxyglut_hydro"/>
</dbReference>
<dbReference type="RefSeq" id="WP_238898221.1">
    <property type="nucleotide sequence ID" value="NZ_JAKOGG010000020.1"/>
</dbReference>
<reference evidence="10" key="1">
    <citation type="submission" date="2023-07" db="EMBL/GenBank/DDBJ databases">
        <title>Shewanella mangrovi sp. nov., an acetaldehyde- degrading bacterium isolated from mangrove sediment.</title>
        <authorList>
            <person name="Liu Y."/>
        </authorList>
    </citation>
    <scope>NUCLEOTIDE SEQUENCE [LARGE SCALE GENOMIC DNA]</scope>
    <source>
        <strain evidence="10">C32</strain>
    </source>
</reference>
<feature type="binding site" evidence="7">
    <location>
        <position position="146"/>
    </location>
    <ligand>
        <name>Zn(2+)</name>
        <dbReference type="ChEBI" id="CHEBI:29105"/>
        <label>1</label>
    </ligand>
</feature>
<dbReference type="Proteomes" id="UP001201549">
    <property type="component" value="Unassembled WGS sequence"/>
</dbReference>
<comment type="catalytic activity">
    <reaction evidence="1 7">
        <text>an S-(2-hydroxyacyl)glutathione + H2O = a 2-hydroxy carboxylate + glutathione + H(+)</text>
        <dbReference type="Rhea" id="RHEA:21864"/>
        <dbReference type="ChEBI" id="CHEBI:15377"/>
        <dbReference type="ChEBI" id="CHEBI:15378"/>
        <dbReference type="ChEBI" id="CHEBI:57925"/>
        <dbReference type="ChEBI" id="CHEBI:58896"/>
        <dbReference type="ChEBI" id="CHEBI:71261"/>
        <dbReference type="EC" id="3.1.2.6"/>
    </reaction>
</comment>
<accession>A0ABT2FPY5</accession>
<feature type="binding site" evidence="7">
    <location>
        <position position="70"/>
    </location>
    <ligand>
        <name>Zn(2+)</name>
        <dbReference type="ChEBI" id="CHEBI:29105"/>
        <label>2</label>
    </ligand>
</feature>
<evidence type="ECO:0000256" key="6">
    <source>
        <dbReference type="ARBA" id="ARBA00022833"/>
    </source>
</evidence>
<dbReference type="Gene3D" id="3.60.15.10">
    <property type="entry name" value="Ribonuclease Z/Hydroxyacylglutathione hydrolase-like"/>
    <property type="match status" value="1"/>
</dbReference>
<protein>
    <recommendedName>
        <fullName evidence="7">Hydroxyacylglutathione hydrolase</fullName>
        <ecNumber evidence="7">3.1.2.6</ecNumber>
    </recommendedName>
    <alternativeName>
        <fullName evidence="7">Glyoxalase II</fullName>
        <shortName evidence="7">Glx II</shortName>
    </alternativeName>
</protein>
<dbReference type="SMART" id="SM00849">
    <property type="entry name" value="Lactamase_B"/>
    <property type="match status" value="1"/>
</dbReference>
<feature type="binding site" evidence="7">
    <location>
        <position position="71"/>
    </location>
    <ligand>
        <name>Zn(2+)</name>
        <dbReference type="ChEBI" id="CHEBI:29105"/>
        <label>2</label>
    </ligand>
</feature>
<dbReference type="SUPFAM" id="SSF56281">
    <property type="entry name" value="Metallo-hydrolase/oxidoreductase"/>
    <property type="match status" value="1"/>
</dbReference>
<comment type="subunit">
    <text evidence="7">Monomer.</text>
</comment>
<evidence type="ECO:0000313" key="9">
    <source>
        <dbReference type="EMBL" id="MCS4558403.1"/>
    </source>
</evidence>
<evidence type="ECO:0000256" key="5">
    <source>
        <dbReference type="ARBA" id="ARBA00022801"/>
    </source>
</evidence>
<dbReference type="InterPro" id="IPR035680">
    <property type="entry name" value="Clx_II_MBL"/>
</dbReference>
<feature type="binding site" evidence="7">
    <location>
        <position position="146"/>
    </location>
    <ligand>
        <name>Zn(2+)</name>
        <dbReference type="ChEBI" id="CHEBI:29105"/>
        <label>2</label>
    </ligand>
</feature>
<dbReference type="CDD" id="cd07723">
    <property type="entry name" value="hydroxyacylglutathione_hydrolase_MBL-fold"/>
    <property type="match status" value="1"/>
</dbReference>
<feature type="domain" description="Metallo-beta-lactamase" evidence="8">
    <location>
        <begin position="24"/>
        <end position="184"/>
    </location>
</feature>
<evidence type="ECO:0000256" key="4">
    <source>
        <dbReference type="ARBA" id="ARBA00022723"/>
    </source>
</evidence>
<evidence type="ECO:0000259" key="8">
    <source>
        <dbReference type="SMART" id="SM00849"/>
    </source>
</evidence>
<comment type="cofactor">
    <cofactor evidence="7">
        <name>Zn(2+)</name>
        <dbReference type="ChEBI" id="CHEBI:29105"/>
    </cofactor>
    <text evidence="7">Binds 2 Zn(2+) ions per subunit.</text>
</comment>
<dbReference type="NCBIfam" id="TIGR03413">
    <property type="entry name" value="GSH_gloB"/>
    <property type="match status" value="1"/>
</dbReference>
<feature type="binding site" evidence="7">
    <location>
        <position position="68"/>
    </location>
    <ligand>
        <name>Zn(2+)</name>
        <dbReference type="ChEBI" id="CHEBI:29105"/>
        <label>1</label>
    </ligand>
</feature>
<keyword evidence="6 7" id="KW-0862">Zinc</keyword>
<comment type="similarity">
    <text evidence="3 7">Belongs to the metallo-beta-lactamase superfamily. Glyoxalase II family.</text>
</comment>
<evidence type="ECO:0000313" key="10">
    <source>
        <dbReference type="Proteomes" id="UP001201549"/>
    </source>
</evidence>
<feature type="binding site" evidence="7">
    <location>
        <position position="66"/>
    </location>
    <ligand>
        <name>Zn(2+)</name>
        <dbReference type="ChEBI" id="CHEBI:29105"/>
        <label>1</label>
    </ligand>
</feature>
<keyword evidence="4 7" id="KW-0479">Metal-binding</keyword>
<comment type="caution">
    <text evidence="9">The sequence shown here is derived from an EMBL/GenBank/DDBJ whole genome shotgun (WGS) entry which is preliminary data.</text>
</comment>
<evidence type="ECO:0000256" key="3">
    <source>
        <dbReference type="ARBA" id="ARBA00006759"/>
    </source>
</evidence>
<evidence type="ECO:0000256" key="1">
    <source>
        <dbReference type="ARBA" id="ARBA00001623"/>
    </source>
</evidence>
<dbReference type="InterPro" id="IPR050110">
    <property type="entry name" value="Glyoxalase_II_hydrolase"/>
</dbReference>
<gene>
    <name evidence="7 9" type="primary">gloB</name>
    <name evidence="9" type="ORF">L9G74_18350</name>
</gene>
<dbReference type="EMBL" id="JAKOGG010000020">
    <property type="protein sequence ID" value="MCS4558403.1"/>
    <property type="molecule type" value="Genomic_DNA"/>
</dbReference>
<dbReference type="InterPro" id="IPR032282">
    <property type="entry name" value="HAGH_C"/>
</dbReference>
<comment type="pathway">
    <text evidence="2 7">Secondary metabolite metabolism; methylglyoxal degradation; (R)-lactate from methylglyoxal: step 2/2.</text>
</comment>
<dbReference type="PIRSF" id="PIRSF005457">
    <property type="entry name" value="Glx"/>
    <property type="match status" value="1"/>
</dbReference>
<dbReference type="Pfam" id="PF16123">
    <property type="entry name" value="HAGH_C"/>
    <property type="match status" value="1"/>
</dbReference>
<dbReference type="Pfam" id="PF00753">
    <property type="entry name" value="Lactamase_B"/>
    <property type="match status" value="1"/>
</dbReference>
<organism evidence="9 10">
    <name type="scientific">Shewanella electrica</name>
    <dbReference type="NCBI Taxonomy" id="515560"/>
    <lineage>
        <taxon>Bacteria</taxon>
        <taxon>Pseudomonadati</taxon>
        <taxon>Pseudomonadota</taxon>
        <taxon>Gammaproteobacteria</taxon>
        <taxon>Alteromonadales</taxon>
        <taxon>Shewanellaceae</taxon>
        <taxon>Shewanella</taxon>
    </lineage>
</organism>
<comment type="function">
    <text evidence="7">Thiolesterase that catalyzes the hydrolysis of S-D-lactoyl-glutathione to form glutathione and D-lactic acid.</text>
</comment>
<keyword evidence="5 7" id="KW-0378">Hydrolase</keyword>
<dbReference type="PANTHER" id="PTHR43705">
    <property type="entry name" value="HYDROXYACYLGLUTATHIONE HYDROLASE"/>
    <property type="match status" value="1"/>
</dbReference>
<dbReference type="HAMAP" id="MF_01374">
    <property type="entry name" value="Glyoxalase_2"/>
    <property type="match status" value="1"/>
</dbReference>
<evidence type="ECO:0000256" key="7">
    <source>
        <dbReference type="HAMAP-Rule" id="MF_01374"/>
    </source>
</evidence>
<dbReference type="InterPro" id="IPR001279">
    <property type="entry name" value="Metallo-B-lactamas"/>
</dbReference>
<dbReference type="InterPro" id="IPR017782">
    <property type="entry name" value="Hydroxyacylglutathione_Hdrlase"/>
</dbReference>
<feature type="binding site" evidence="7">
    <location>
        <position position="184"/>
    </location>
    <ligand>
        <name>Zn(2+)</name>
        <dbReference type="ChEBI" id="CHEBI:29105"/>
        <label>2</label>
    </ligand>
</feature>
<evidence type="ECO:0000256" key="2">
    <source>
        <dbReference type="ARBA" id="ARBA00004963"/>
    </source>
</evidence>
<feature type="binding site" evidence="7">
    <location>
        <position position="129"/>
    </location>
    <ligand>
        <name>Zn(2+)</name>
        <dbReference type="ChEBI" id="CHEBI:29105"/>
        <label>1</label>
    </ligand>
</feature>
<dbReference type="PANTHER" id="PTHR43705:SF1">
    <property type="entry name" value="HYDROXYACYLGLUTATHIONE HYDROLASE GLOB"/>
    <property type="match status" value="1"/>
</dbReference>
<proteinExistence type="inferred from homology"/>
<sequence>MAQSIPFRQTHNGFIVAPIPAFNDNYIWAIGDKDGNAWVVDPGDATPVIKLFEDKQLSLCGILITHHHKDHTGGIDGLLQHFGSDIPVYGPVDSHDAISHPLSHSGQISLCAKDNRFNLQALAWPTPGHTLDHWVYLIDDALFCGDTLFSCGCGRMFEGTPEQLYRSLATLDKLSPLTRVYAAHEYTLANINFALIVEPDNLELQQYAQTVAAEREQLKPSLPSTIAVEQAVNPFLHCTDNRLQAILQQQFKQPCPDPENRLKLLRLWKDNF</sequence>
<name>A0ABT2FPY5_9GAMM</name>
<keyword evidence="10" id="KW-1185">Reference proteome</keyword>
<dbReference type="EC" id="3.1.2.6" evidence="7"/>
<dbReference type="GO" id="GO:0004416">
    <property type="term" value="F:hydroxyacylglutathione hydrolase activity"/>
    <property type="evidence" value="ECO:0007669"/>
    <property type="project" value="UniProtKB-EC"/>
</dbReference>